<evidence type="ECO:0000313" key="2">
    <source>
        <dbReference type="EMBL" id="ANP71935.1"/>
    </source>
</evidence>
<dbReference type="RefSeq" id="WP_066594020.1">
    <property type="nucleotide sequence ID" value="NZ_CP016282.1"/>
</dbReference>
<dbReference type="InterPro" id="IPR052164">
    <property type="entry name" value="Anthracycline_SecMetBiosynth"/>
</dbReference>
<dbReference type="AlphaFoldDB" id="A0A1B1BH42"/>
<accession>A0A1B1BH42</accession>
<organism evidence="2 3">
    <name type="scientific">Cryobacterium arcticum</name>
    <dbReference type="NCBI Taxonomy" id="670052"/>
    <lineage>
        <taxon>Bacteria</taxon>
        <taxon>Bacillati</taxon>
        <taxon>Actinomycetota</taxon>
        <taxon>Actinomycetes</taxon>
        <taxon>Micrococcales</taxon>
        <taxon>Microbacteriaceae</taxon>
        <taxon>Cryobacterium</taxon>
    </lineage>
</organism>
<protein>
    <recommendedName>
        <fullName evidence="1">VOC domain-containing protein</fullName>
    </recommendedName>
</protein>
<dbReference type="KEGG" id="cart:PA27867_0968"/>
<feature type="domain" description="VOC" evidence="1">
    <location>
        <begin position="4"/>
        <end position="115"/>
    </location>
</feature>
<dbReference type="PROSITE" id="PS51819">
    <property type="entry name" value="VOC"/>
    <property type="match status" value="1"/>
</dbReference>
<name>A0A1B1BH42_9MICO</name>
<gene>
    <name evidence="2" type="ORF">PA27867_0968</name>
</gene>
<proteinExistence type="predicted"/>
<dbReference type="InterPro" id="IPR029068">
    <property type="entry name" value="Glyas_Bleomycin-R_OHBP_Dase"/>
</dbReference>
<dbReference type="EMBL" id="CP016282">
    <property type="protein sequence ID" value="ANP71935.1"/>
    <property type="molecule type" value="Genomic_DNA"/>
</dbReference>
<dbReference type="Pfam" id="PF00903">
    <property type="entry name" value="Glyoxalase"/>
    <property type="match status" value="1"/>
</dbReference>
<dbReference type="Proteomes" id="UP000092582">
    <property type="component" value="Chromosome 1"/>
</dbReference>
<reference evidence="2 3" key="1">
    <citation type="submission" date="2016-06" db="EMBL/GenBank/DDBJ databases">
        <title>Genome sequencing of Cryobacterium arcticum PAMC 27867.</title>
        <authorList>
            <person name="Lee J."/>
            <person name="Kim O.-S."/>
        </authorList>
    </citation>
    <scope>NUCLEOTIDE SEQUENCE [LARGE SCALE GENOMIC DNA]</scope>
    <source>
        <strain evidence="2 3">PAMC 27867</strain>
    </source>
</reference>
<dbReference type="InterPro" id="IPR004360">
    <property type="entry name" value="Glyas_Fos-R_dOase_dom"/>
</dbReference>
<dbReference type="OrthoDB" id="9793039at2"/>
<dbReference type="Gene3D" id="3.10.180.10">
    <property type="entry name" value="2,3-Dihydroxybiphenyl 1,2-Dioxygenase, domain 1"/>
    <property type="match status" value="1"/>
</dbReference>
<dbReference type="SUPFAM" id="SSF54593">
    <property type="entry name" value="Glyoxalase/Bleomycin resistance protein/Dihydroxybiphenyl dioxygenase"/>
    <property type="match status" value="1"/>
</dbReference>
<keyword evidence="3" id="KW-1185">Reference proteome</keyword>
<sequence length="119" mass="12345">MTEPVYFVELNSPDHSASAAFFRAVFGWDPQPFAAPDYLVSSHGSGAGVDTAILPSRDGAPRTVPIIRVGNLDEALAGVQANGGQVVVEPFALGTMGSACYITDPAGVLVGLHFYNPAP</sequence>
<dbReference type="InterPro" id="IPR037523">
    <property type="entry name" value="VOC_core"/>
</dbReference>
<evidence type="ECO:0000313" key="3">
    <source>
        <dbReference type="Proteomes" id="UP000092582"/>
    </source>
</evidence>
<evidence type="ECO:0000259" key="1">
    <source>
        <dbReference type="PROSITE" id="PS51819"/>
    </source>
</evidence>
<dbReference type="PANTHER" id="PTHR33993">
    <property type="entry name" value="GLYOXALASE-RELATED"/>
    <property type="match status" value="1"/>
</dbReference>